<feature type="transmembrane region" description="Helical" evidence="8">
    <location>
        <begin position="65"/>
        <end position="83"/>
    </location>
</feature>
<keyword evidence="4" id="KW-1003">Cell membrane</keyword>
<evidence type="ECO:0000256" key="8">
    <source>
        <dbReference type="SAM" id="Phobius"/>
    </source>
</evidence>
<comment type="similarity">
    <text evidence="2">Belongs to the AzlC family.</text>
</comment>
<keyword evidence="3" id="KW-0813">Transport</keyword>
<keyword evidence="10" id="KW-1185">Reference proteome</keyword>
<name>A0ABU6JHR3_9BURK</name>
<comment type="caution">
    <text evidence="9">The sequence shown here is derived from an EMBL/GenBank/DDBJ whole genome shotgun (WGS) entry which is preliminary data.</text>
</comment>
<keyword evidence="7 8" id="KW-0472">Membrane</keyword>
<feature type="transmembrane region" description="Helical" evidence="8">
    <location>
        <begin position="214"/>
        <end position="232"/>
    </location>
</feature>
<dbReference type="Pfam" id="PF03591">
    <property type="entry name" value="AzlC"/>
    <property type="match status" value="1"/>
</dbReference>
<dbReference type="Proteomes" id="UP001352263">
    <property type="component" value="Unassembled WGS sequence"/>
</dbReference>
<evidence type="ECO:0000256" key="7">
    <source>
        <dbReference type="ARBA" id="ARBA00023136"/>
    </source>
</evidence>
<gene>
    <name evidence="9" type="ORF">RY831_28985</name>
</gene>
<dbReference type="RefSeq" id="WP_326509821.1">
    <property type="nucleotide sequence ID" value="NZ_JAWIIV010000046.1"/>
</dbReference>
<keyword evidence="5 8" id="KW-0812">Transmembrane</keyword>
<feature type="transmembrane region" description="Helical" evidence="8">
    <location>
        <begin position="12"/>
        <end position="30"/>
    </location>
</feature>
<feature type="transmembrane region" description="Helical" evidence="8">
    <location>
        <begin position="156"/>
        <end position="176"/>
    </location>
</feature>
<reference evidence="9 10" key="1">
    <citation type="submission" date="2023-10" db="EMBL/GenBank/DDBJ databases">
        <title>Noviherbaspirillum sp. CPCC 100848 genome assembly.</title>
        <authorList>
            <person name="Li X.Y."/>
            <person name="Fang X.M."/>
        </authorList>
    </citation>
    <scope>NUCLEOTIDE SEQUENCE [LARGE SCALE GENOMIC DNA]</scope>
    <source>
        <strain evidence="9 10">CPCC 100848</strain>
    </source>
</reference>
<feature type="transmembrane region" description="Helical" evidence="8">
    <location>
        <begin position="124"/>
        <end position="144"/>
    </location>
</feature>
<evidence type="ECO:0000313" key="10">
    <source>
        <dbReference type="Proteomes" id="UP001352263"/>
    </source>
</evidence>
<evidence type="ECO:0000256" key="5">
    <source>
        <dbReference type="ARBA" id="ARBA00022692"/>
    </source>
</evidence>
<dbReference type="PANTHER" id="PTHR34979">
    <property type="entry name" value="INNER MEMBRANE PROTEIN YGAZ"/>
    <property type="match status" value="1"/>
</dbReference>
<evidence type="ECO:0000256" key="2">
    <source>
        <dbReference type="ARBA" id="ARBA00010735"/>
    </source>
</evidence>
<evidence type="ECO:0000256" key="4">
    <source>
        <dbReference type="ARBA" id="ARBA00022475"/>
    </source>
</evidence>
<evidence type="ECO:0000313" key="9">
    <source>
        <dbReference type="EMBL" id="MEC4723199.1"/>
    </source>
</evidence>
<sequence length="241" mass="26553">MPLETFNRKLLTQAGAVALGLFPIGMLFGVVAQQNHWSWSDVLLFSMFGFSASGQFFYLKLANEQASLLSMFFVILMLNIRYVPMSLAAWNAADNGRLRLVLSHFISDESFAIEPRYGRLALRATLRAIIYASWVLSTVWGVIAGRVIPASWIGSFSQYLLFPATAILAILAVKRIDSAIAGNLQFGLAAKLLLVSACAAFSVVTIYFFGKDAFWIPGIAGVCLILYLCHWGEEPTRGEPQ</sequence>
<accession>A0ABU6JHR3</accession>
<feature type="transmembrane region" description="Helical" evidence="8">
    <location>
        <begin position="188"/>
        <end position="208"/>
    </location>
</feature>
<feature type="transmembrane region" description="Helical" evidence="8">
    <location>
        <begin position="42"/>
        <end position="59"/>
    </location>
</feature>
<evidence type="ECO:0000256" key="3">
    <source>
        <dbReference type="ARBA" id="ARBA00022448"/>
    </source>
</evidence>
<keyword evidence="6 8" id="KW-1133">Transmembrane helix</keyword>
<dbReference type="EMBL" id="JAWIIV010000046">
    <property type="protein sequence ID" value="MEC4723199.1"/>
    <property type="molecule type" value="Genomic_DNA"/>
</dbReference>
<evidence type="ECO:0000256" key="1">
    <source>
        <dbReference type="ARBA" id="ARBA00004651"/>
    </source>
</evidence>
<comment type="subcellular location">
    <subcellularLocation>
        <location evidence="1">Cell membrane</location>
        <topology evidence="1">Multi-pass membrane protein</topology>
    </subcellularLocation>
</comment>
<dbReference type="InterPro" id="IPR011606">
    <property type="entry name" value="Brnchd-chn_aa_trnsp_permease"/>
</dbReference>
<dbReference type="PANTHER" id="PTHR34979:SF1">
    <property type="entry name" value="INNER MEMBRANE PROTEIN YGAZ"/>
    <property type="match status" value="1"/>
</dbReference>
<protein>
    <submittedName>
        <fullName evidence="9">AzlC family ABC transporter permease</fullName>
    </submittedName>
</protein>
<proteinExistence type="inferred from homology"/>
<organism evidence="9 10">
    <name type="scientific">Noviherbaspirillum album</name>
    <dbReference type="NCBI Taxonomy" id="3080276"/>
    <lineage>
        <taxon>Bacteria</taxon>
        <taxon>Pseudomonadati</taxon>
        <taxon>Pseudomonadota</taxon>
        <taxon>Betaproteobacteria</taxon>
        <taxon>Burkholderiales</taxon>
        <taxon>Oxalobacteraceae</taxon>
        <taxon>Noviherbaspirillum</taxon>
    </lineage>
</organism>
<evidence type="ECO:0000256" key="6">
    <source>
        <dbReference type="ARBA" id="ARBA00022989"/>
    </source>
</evidence>